<proteinExistence type="predicted"/>
<evidence type="ECO:0000313" key="1">
    <source>
        <dbReference type="EMBL" id="CDL82968.1"/>
    </source>
</evidence>
<evidence type="ECO:0000313" key="2">
    <source>
        <dbReference type="Proteomes" id="UP000019202"/>
    </source>
</evidence>
<organism evidence="1 2">
    <name type="scientific">Xenorhabdus szentirmaii DSM 16338</name>
    <dbReference type="NCBI Taxonomy" id="1427518"/>
    <lineage>
        <taxon>Bacteria</taxon>
        <taxon>Pseudomonadati</taxon>
        <taxon>Pseudomonadota</taxon>
        <taxon>Gammaproteobacteria</taxon>
        <taxon>Enterobacterales</taxon>
        <taxon>Morganellaceae</taxon>
        <taxon>Xenorhabdus</taxon>
    </lineage>
</organism>
<dbReference type="AlphaFoldDB" id="W1IYS8"/>
<evidence type="ECO:0008006" key="3">
    <source>
        <dbReference type="Google" id="ProtNLM"/>
    </source>
</evidence>
<gene>
    <name evidence="1" type="ORF">XSR1_270008</name>
</gene>
<dbReference type="EMBL" id="CBXF010000085">
    <property type="protein sequence ID" value="CDL82968.1"/>
    <property type="molecule type" value="Genomic_DNA"/>
</dbReference>
<sequence>MKHNESDEVMCIDFVLVFVTIHINFFRQCLSLWVLEWELERLFPGVLAVRTEVQLPACYHARDFCR</sequence>
<comment type="caution">
    <text evidence="1">The sequence shown here is derived from an EMBL/GenBank/DDBJ whole genome shotgun (WGS) entry which is preliminary data.</text>
</comment>
<dbReference type="Proteomes" id="UP000019202">
    <property type="component" value="Unassembled WGS sequence"/>
</dbReference>
<keyword evidence="2" id="KW-1185">Reference proteome</keyword>
<accession>W1IYS8</accession>
<protein>
    <recommendedName>
        <fullName evidence="3">Transposase</fullName>
    </recommendedName>
</protein>
<reference evidence="1" key="1">
    <citation type="submission" date="2013-11" db="EMBL/GenBank/DDBJ databases">
        <title>Draft genome sequence and annotation of the entomopathogenic bacteria, Xenorhabdus cabanillasi strain JM26 and Xenorhabdus szentirmai strain DSM 16338.</title>
        <authorList>
            <person name="Gualtieri M."/>
            <person name="Ogier J.C."/>
            <person name="Pages S."/>
            <person name="Givaudan A."/>
            <person name="Gaudriault S."/>
        </authorList>
    </citation>
    <scope>NUCLEOTIDE SEQUENCE [LARGE SCALE GENOMIC DNA]</scope>
    <source>
        <strain evidence="1">DSM 16338</strain>
    </source>
</reference>
<name>W1IYS8_9GAMM</name>
<dbReference type="STRING" id="1427518.XSR1_270008"/>